<organism evidence="2 3">
    <name type="scientific">Desulfobacula toluolica (strain DSM 7467 / Tol2)</name>
    <dbReference type="NCBI Taxonomy" id="651182"/>
    <lineage>
        <taxon>Bacteria</taxon>
        <taxon>Pseudomonadati</taxon>
        <taxon>Thermodesulfobacteriota</taxon>
        <taxon>Desulfobacteria</taxon>
        <taxon>Desulfobacterales</taxon>
        <taxon>Desulfobacteraceae</taxon>
        <taxon>Desulfobacula</taxon>
    </lineage>
</organism>
<evidence type="ECO:0000313" key="2">
    <source>
        <dbReference type="EMBL" id="CCK81267.1"/>
    </source>
</evidence>
<evidence type="ECO:0000313" key="3">
    <source>
        <dbReference type="Proteomes" id="UP000007347"/>
    </source>
</evidence>
<dbReference type="STRING" id="651182.TOL2_C31090"/>
<dbReference type="NCBIfam" id="TIGR04474">
    <property type="entry name" value="tcm_partner"/>
    <property type="match status" value="1"/>
</dbReference>
<protein>
    <submittedName>
        <fullName evidence="2">Conserved uncharacterized protein</fullName>
    </submittedName>
</protein>
<dbReference type="RefSeq" id="WP_014958460.1">
    <property type="nucleotide sequence ID" value="NC_018645.1"/>
</dbReference>
<dbReference type="KEGG" id="dto:TOL2_C31090"/>
<reference evidence="2 3" key="1">
    <citation type="journal article" date="2013" name="Environ. Microbiol.">
        <title>Complete genome, catabolic sub-proteomes and key-metabolites of Desulfobacula toluolica Tol2, a marine, aromatic compound-degrading, sulfate-reducing bacterium.</title>
        <authorList>
            <person name="Wohlbrand L."/>
            <person name="Jacob J.H."/>
            <person name="Kube M."/>
            <person name="Mussmann M."/>
            <person name="Jarling R."/>
            <person name="Beck A."/>
            <person name="Amann R."/>
            <person name="Wilkes H."/>
            <person name="Reinhardt R."/>
            <person name="Rabus R."/>
        </authorList>
    </citation>
    <scope>NUCLEOTIDE SEQUENCE [LARGE SCALE GENOMIC DNA]</scope>
    <source>
        <strain evidence="3">DSM 7467 / Tol2</strain>
    </source>
</reference>
<dbReference type="AlphaFoldDB" id="K0NQR5"/>
<name>K0NQR5_DESTT</name>
<feature type="domain" description="GMT-like wHTH" evidence="1">
    <location>
        <begin position="269"/>
        <end position="339"/>
    </location>
</feature>
<gene>
    <name evidence="2" type="ordered locus">TOL2_C31090</name>
</gene>
<dbReference type="OrthoDB" id="5318244at2"/>
<dbReference type="HOGENOM" id="CLU_063427_0_0_7"/>
<dbReference type="InterPro" id="IPR054339">
    <property type="entry name" value="GMT_wHTH"/>
</dbReference>
<sequence>MPIKDLHDEKPFDSATITKLEIFENYLTEWLPTFIYSKNNNELNICDFFAGPGEDIMGMPGSPLRILEVLKKFETDIKQQKIKINLILNEQKKWKHDVLIKNIMDKTTSFNNEFQKRIKIHFFKEDFQNLFPRIKNNIINGPNLLFFDQNGVKHITLNLINELESFHQTDYLFFISSAFFKRFTFENIFPDLKFNKDDVKSKDIHRTIVEQFRTLLPQDSKTRLYHFSIKKNKNIHGLVFGSKHLLAVQKFLTVAWNKNKINGEANFDIDEDLDKQLDLFSRKPKITKLQKFEHNLNLFIKEKKVFTNQDIFHYTLEKGFTPKHATAVLKKLKNSNHIEHFSYAKIGYNQIYKYNEIITFRYIK</sequence>
<proteinExistence type="predicted"/>
<dbReference type="Pfam" id="PF22560">
    <property type="entry name" value="GMT-wHTH"/>
    <property type="match status" value="1"/>
</dbReference>
<dbReference type="Proteomes" id="UP000007347">
    <property type="component" value="Chromosome"/>
</dbReference>
<dbReference type="InterPro" id="IPR031009">
    <property type="entry name" value="Tcm_partner"/>
</dbReference>
<evidence type="ECO:0000259" key="1">
    <source>
        <dbReference type="Pfam" id="PF22560"/>
    </source>
</evidence>
<dbReference type="EMBL" id="FO203503">
    <property type="protein sequence ID" value="CCK81267.1"/>
    <property type="molecule type" value="Genomic_DNA"/>
</dbReference>
<keyword evidence="3" id="KW-1185">Reference proteome</keyword>
<accession>K0NQR5</accession>